<dbReference type="GO" id="GO:0000155">
    <property type="term" value="F:phosphorelay sensor kinase activity"/>
    <property type="evidence" value="ECO:0007669"/>
    <property type="project" value="InterPro"/>
</dbReference>
<dbReference type="AlphaFoldDB" id="A0A7S8E6G9"/>
<dbReference type="SMART" id="SM00387">
    <property type="entry name" value="HATPase_c"/>
    <property type="match status" value="1"/>
</dbReference>
<dbReference type="InterPro" id="IPR004358">
    <property type="entry name" value="Sig_transdc_His_kin-like_C"/>
</dbReference>
<feature type="transmembrane region" description="Helical" evidence="7">
    <location>
        <begin position="102"/>
        <end position="122"/>
    </location>
</feature>
<dbReference type="SUPFAM" id="SSF55781">
    <property type="entry name" value="GAF domain-like"/>
    <property type="match status" value="1"/>
</dbReference>
<evidence type="ECO:0000259" key="8">
    <source>
        <dbReference type="PROSITE" id="PS50109"/>
    </source>
</evidence>
<feature type="transmembrane region" description="Helical" evidence="7">
    <location>
        <begin position="134"/>
        <end position="152"/>
    </location>
</feature>
<dbReference type="Proteomes" id="UP000594468">
    <property type="component" value="Chromosome"/>
</dbReference>
<dbReference type="SUPFAM" id="SSF47384">
    <property type="entry name" value="Homodimeric domain of signal transducing histidine kinase"/>
    <property type="match status" value="1"/>
</dbReference>
<dbReference type="Pfam" id="PF01590">
    <property type="entry name" value="GAF"/>
    <property type="match status" value="1"/>
</dbReference>
<keyword evidence="10" id="KW-1185">Reference proteome</keyword>
<evidence type="ECO:0000256" key="7">
    <source>
        <dbReference type="SAM" id="Phobius"/>
    </source>
</evidence>
<evidence type="ECO:0000256" key="6">
    <source>
        <dbReference type="ARBA" id="ARBA00023012"/>
    </source>
</evidence>
<dbReference type="InterPro" id="IPR003018">
    <property type="entry name" value="GAF"/>
</dbReference>
<dbReference type="EC" id="2.7.13.3" evidence="2"/>
<keyword evidence="4" id="KW-0808">Transferase</keyword>
<evidence type="ECO:0000256" key="5">
    <source>
        <dbReference type="ARBA" id="ARBA00022777"/>
    </source>
</evidence>
<dbReference type="InterPro" id="IPR003594">
    <property type="entry name" value="HATPase_dom"/>
</dbReference>
<dbReference type="InterPro" id="IPR005467">
    <property type="entry name" value="His_kinase_dom"/>
</dbReference>
<dbReference type="SUPFAM" id="SSF55785">
    <property type="entry name" value="PYP-like sensor domain (PAS domain)"/>
    <property type="match status" value="1"/>
</dbReference>
<dbReference type="SUPFAM" id="SSF55874">
    <property type="entry name" value="ATPase domain of HSP90 chaperone/DNA topoisomerase II/histidine kinase"/>
    <property type="match status" value="1"/>
</dbReference>
<keyword evidence="3" id="KW-0597">Phosphoprotein</keyword>
<evidence type="ECO:0000256" key="3">
    <source>
        <dbReference type="ARBA" id="ARBA00022553"/>
    </source>
</evidence>
<keyword evidence="6" id="KW-0902">Two-component regulatory system</keyword>
<dbReference type="RefSeq" id="WP_195169273.1">
    <property type="nucleotide sequence ID" value="NZ_CP062983.1"/>
</dbReference>
<feature type="transmembrane region" description="Helical" evidence="7">
    <location>
        <begin position="67"/>
        <end position="90"/>
    </location>
</feature>
<dbReference type="Pfam" id="PF02518">
    <property type="entry name" value="HATPase_c"/>
    <property type="match status" value="1"/>
</dbReference>
<dbReference type="InterPro" id="IPR036890">
    <property type="entry name" value="HATPase_C_sf"/>
</dbReference>
<dbReference type="Gene3D" id="3.30.565.10">
    <property type="entry name" value="Histidine kinase-like ATPase, C-terminal domain"/>
    <property type="match status" value="1"/>
</dbReference>
<evidence type="ECO:0000256" key="2">
    <source>
        <dbReference type="ARBA" id="ARBA00012438"/>
    </source>
</evidence>
<dbReference type="EMBL" id="CP062983">
    <property type="protein sequence ID" value="QPC81200.1"/>
    <property type="molecule type" value="Genomic_DNA"/>
</dbReference>
<dbReference type="Gene3D" id="3.30.450.20">
    <property type="entry name" value="PAS domain"/>
    <property type="match status" value="1"/>
</dbReference>
<dbReference type="SMART" id="SM00388">
    <property type="entry name" value="HisKA"/>
    <property type="match status" value="1"/>
</dbReference>
<dbReference type="Pfam" id="PF00512">
    <property type="entry name" value="HisKA"/>
    <property type="match status" value="1"/>
</dbReference>
<evidence type="ECO:0000313" key="10">
    <source>
        <dbReference type="Proteomes" id="UP000594468"/>
    </source>
</evidence>
<dbReference type="PANTHER" id="PTHR43711:SF30">
    <property type="entry name" value="HISTIDINE KINASE"/>
    <property type="match status" value="1"/>
</dbReference>
<keyword evidence="5" id="KW-0418">Kinase</keyword>
<proteinExistence type="predicted"/>
<evidence type="ECO:0000256" key="1">
    <source>
        <dbReference type="ARBA" id="ARBA00000085"/>
    </source>
</evidence>
<dbReference type="KEGG" id="pmet:G4Y79_15975"/>
<keyword evidence="7" id="KW-1133">Transmembrane helix</keyword>
<dbReference type="InterPro" id="IPR000014">
    <property type="entry name" value="PAS"/>
</dbReference>
<sequence>MLPINPFILIFNACALALSLAFLLMVLWYDAKAVVNQLFALFLCFMVLWNLGVVLGEAGKWIDSQGYIVSIGNFVSHIGYVASNAILYALIIKVIGLEIRFFRPLATLAVVVIISYNAFLIVNDTTLVAEQAPPVNPISILLFSIVSLALLWRYRQNNISYDFMIGSLIVIAGQVANLLNASLGLSAVASSIASFGSLIMGTSIIRQTIIWPLRNRESQIKAIHEVNVAITKRATETNALDEIAIQAAKWLQADAVGIFKSSERQMRLVASYQLPERLLNYSVPYGETIVGRLATENQTIFIRQYNTQSYSDEMQLSDIFLDSAVIGSVIAVPLTYDQDIIGGLVIISGRYGKVFQLEDVRQSELLAAQAAVSISVNDLFLQQKSLLQSLTEAHHQLQGVISSTENPVLAVNRALELTFANTKAQEILQLEPEDEGKPIYKLLDIDVIPTDFRNVIRAARRHETYMYSLSVADREYMCHIGKLGDQRIEGWVGVLNDVTELKELDRVKSEMIRMTSHDLKNPIQAAIANLDLLRDDIDSEPLEGESKTEINLSLDNIERQLNNMHRIISGILDLERVRASGLHGDVCSARDVAFEAVDQLMLMARAKNVTLKLNIGASKLSFVGDQTQFERALVNVIENAIKFTPEYGRVDVDVYNDDDDILFSVTDTGIGIPEEMQTHIFERFYRGEQPGAEHISGTGLGLSLVRTVIEKHAGRIWLKSQSGQGTTFFIAVPQTTPDFLTPEA</sequence>
<dbReference type="PROSITE" id="PS50109">
    <property type="entry name" value="HIS_KIN"/>
    <property type="match status" value="1"/>
</dbReference>
<accession>A0A7S8E6G9</accession>
<comment type="catalytic activity">
    <reaction evidence="1">
        <text>ATP + protein L-histidine = ADP + protein N-phospho-L-histidine.</text>
        <dbReference type="EC" id="2.7.13.3"/>
    </reaction>
</comment>
<feature type="transmembrane region" description="Helical" evidence="7">
    <location>
        <begin position="38"/>
        <end position="55"/>
    </location>
</feature>
<evidence type="ECO:0000313" key="9">
    <source>
        <dbReference type="EMBL" id="QPC81200.1"/>
    </source>
</evidence>
<dbReference type="InterPro" id="IPR003661">
    <property type="entry name" value="HisK_dim/P_dom"/>
</dbReference>
<organism evidence="9 10">
    <name type="scientific">Phototrophicus methaneseepsis</name>
    <dbReference type="NCBI Taxonomy" id="2710758"/>
    <lineage>
        <taxon>Bacteria</taxon>
        <taxon>Bacillati</taxon>
        <taxon>Chloroflexota</taxon>
        <taxon>Candidatus Thermofontia</taxon>
        <taxon>Phototrophicales</taxon>
        <taxon>Phototrophicaceae</taxon>
        <taxon>Phototrophicus</taxon>
    </lineage>
</organism>
<dbReference type="PANTHER" id="PTHR43711">
    <property type="entry name" value="TWO-COMPONENT HISTIDINE KINASE"/>
    <property type="match status" value="1"/>
</dbReference>
<dbReference type="Gene3D" id="1.10.287.130">
    <property type="match status" value="1"/>
</dbReference>
<dbReference type="SMART" id="SM00091">
    <property type="entry name" value="PAS"/>
    <property type="match status" value="1"/>
</dbReference>
<dbReference type="CDD" id="cd00075">
    <property type="entry name" value="HATPase"/>
    <property type="match status" value="1"/>
</dbReference>
<reference evidence="9 10" key="1">
    <citation type="submission" date="2020-02" db="EMBL/GenBank/DDBJ databases">
        <authorList>
            <person name="Zheng R.K."/>
            <person name="Sun C.M."/>
        </authorList>
    </citation>
    <scope>NUCLEOTIDE SEQUENCE [LARGE SCALE GENOMIC DNA]</scope>
    <source>
        <strain evidence="10">rifampicinis</strain>
    </source>
</reference>
<name>A0A7S8E6G9_9CHLR</name>
<dbReference type="FunFam" id="3.30.565.10:FF:000006">
    <property type="entry name" value="Sensor histidine kinase WalK"/>
    <property type="match status" value="1"/>
</dbReference>
<evidence type="ECO:0000256" key="4">
    <source>
        <dbReference type="ARBA" id="ARBA00022679"/>
    </source>
</evidence>
<dbReference type="CDD" id="cd00082">
    <property type="entry name" value="HisKA"/>
    <property type="match status" value="1"/>
</dbReference>
<dbReference type="PRINTS" id="PR00344">
    <property type="entry name" value="BCTRLSENSOR"/>
</dbReference>
<keyword evidence="7" id="KW-0472">Membrane</keyword>
<dbReference type="InterPro" id="IPR035965">
    <property type="entry name" value="PAS-like_dom_sf"/>
</dbReference>
<protein>
    <recommendedName>
        <fullName evidence="2">histidine kinase</fullName>
        <ecNumber evidence="2">2.7.13.3</ecNumber>
    </recommendedName>
</protein>
<feature type="domain" description="Histidine kinase" evidence="8">
    <location>
        <begin position="514"/>
        <end position="736"/>
    </location>
</feature>
<dbReference type="SMART" id="SM00065">
    <property type="entry name" value="GAF"/>
    <property type="match status" value="1"/>
</dbReference>
<feature type="transmembrane region" description="Helical" evidence="7">
    <location>
        <begin position="185"/>
        <end position="205"/>
    </location>
</feature>
<feature type="transmembrane region" description="Helical" evidence="7">
    <location>
        <begin position="6"/>
        <end position="29"/>
    </location>
</feature>
<feature type="transmembrane region" description="Helical" evidence="7">
    <location>
        <begin position="159"/>
        <end position="179"/>
    </location>
</feature>
<keyword evidence="7" id="KW-0812">Transmembrane</keyword>
<dbReference type="InterPro" id="IPR050736">
    <property type="entry name" value="Sensor_HK_Regulatory"/>
</dbReference>
<gene>
    <name evidence="9" type="ORF">G4Y79_15975</name>
</gene>
<dbReference type="Gene3D" id="3.30.450.40">
    <property type="match status" value="1"/>
</dbReference>
<dbReference type="InterPro" id="IPR036097">
    <property type="entry name" value="HisK_dim/P_sf"/>
</dbReference>
<dbReference type="InterPro" id="IPR029016">
    <property type="entry name" value="GAF-like_dom_sf"/>
</dbReference>